<dbReference type="KEGG" id="asag:FGM00_05980"/>
<keyword evidence="3" id="KW-0808">Transferase</keyword>
<dbReference type="EMBL" id="CP040710">
    <property type="protein sequence ID" value="QCW99668.1"/>
    <property type="molecule type" value="Genomic_DNA"/>
</dbReference>
<feature type="transmembrane region" description="Helical" evidence="1">
    <location>
        <begin position="228"/>
        <end position="246"/>
    </location>
</feature>
<feature type="transmembrane region" description="Helical" evidence="1">
    <location>
        <begin position="326"/>
        <end position="346"/>
    </location>
</feature>
<keyword evidence="1" id="KW-0472">Membrane</keyword>
<dbReference type="Proteomes" id="UP000310017">
    <property type="component" value="Chromosome"/>
</dbReference>
<dbReference type="GO" id="GO:0016747">
    <property type="term" value="F:acyltransferase activity, transferring groups other than amino-acyl groups"/>
    <property type="evidence" value="ECO:0007669"/>
    <property type="project" value="InterPro"/>
</dbReference>
<evidence type="ECO:0000313" key="4">
    <source>
        <dbReference type="Proteomes" id="UP000310017"/>
    </source>
</evidence>
<dbReference type="AlphaFoldDB" id="A0A5B7SQI6"/>
<keyword evidence="1" id="KW-1133">Transmembrane helix</keyword>
<organism evidence="3 4">
    <name type="scientific">Aggregatimonas sangjinii</name>
    <dbReference type="NCBI Taxonomy" id="2583587"/>
    <lineage>
        <taxon>Bacteria</taxon>
        <taxon>Pseudomonadati</taxon>
        <taxon>Bacteroidota</taxon>
        <taxon>Flavobacteriia</taxon>
        <taxon>Flavobacteriales</taxon>
        <taxon>Flavobacteriaceae</taxon>
        <taxon>Aggregatimonas</taxon>
    </lineage>
</organism>
<proteinExistence type="predicted"/>
<name>A0A5B7SQI6_9FLAO</name>
<dbReference type="PANTHER" id="PTHR23028:SF53">
    <property type="entry name" value="ACYL_TRANSF_3 DOMAIN-CONTAINING PROTEIN"/>
    <property type="match status" value="1"/>
</dbReference>
<dbReference type="Pfam" id="PF01757">
    <property type="entry name" value="Acyl_transf_3"/>
    <property type="match status" value="1"/>
</dbReference>
<evidence type="ECO:0000259" key="2">
    <source>
        <dbReference type="Pfam" id="PF01757"/>
    </source>
</evidence>
<keyword evidence="4" id="KW-1185">Reference proteome</keyword>
<evidence type="ECO:0000256" key="1">
    <source>
        <dbReference type="SAM" id="Phobius"/>
    </source>
</evidence>
<reference evidence="3 4" key="1">
    <citation type="submission" date="2019-05" db="EMBL/GenBank/DDBJ databases">
        <title>Genome sequencing of F202Z8.</title>
        <authorList>
            <person name="Kwon Y.M."/>
        </authorList>
    </citation>
    <scope>NUCLEOTIDE SEQUENCE [LARGE SCALE GENOMIC DNA]</scope>
    <source>
        <strain evidence="3 4">F202Z8</strain>
    </source>
</reference>
<feature type="transmembrane region" description="Helical" evidence="1">
    <location>
        <begin position="152"/>
        <end position="176"/>
    </location>
</feature>
<dbReference type="PANTHER" id="PTHR23028">
    <property type="entry name" value="ACETYLTRANSFERASE"/>
    <property type="match status" value="1"/>
</dbReference>
<dbReference type="GO" id="GO:0000271">
    <property type="term" value="P:polysaccharide biosynthetic process"/>
    <property type="evidence" value="ECO:0007669"/>
    <property type="project" value="TreeGrafter"/>
</dbReference>
<keyword evidence="3" id="KW-0012">Acyltransferase</keyword>
<feature type="transmembrane region" description="Helical" evidence="1">
    <location>
        <begin position="196"/>
        <end position="221"/>
    </location>
</feature>
<dbReference type="GO" id="GO:0016020">
    <property type="term" value="C:membrane"/>
    <property type="evidence" value="ECO:0007669"/>
    <property type="project" value="TreeGrafter"/>
</dbReference>
<dbReference type="InterPro" id="IPR002656">
    <property type="entry name" value="Acyl_transf_3_dom"/>
</dbReference>
<protein>
    <submittedName>
        <fullName evidence="3">Acyltransferase</fullName>
    </submittedName>
</protein>
<feature type="transmembrane region" description="Helical" evidence="1">
    <location>
        <begin position="301"/>
        <end position="319"/>
    </location>
</feature>
<dbReference type="InterPro" id="IPR050879">
    <property type="entry name" value="Acyltransferase_3"/>
</dbReference>
<feature type="transmembrane region" description="Helical" evidence="1">
    <location>
        <begin position="366"/>
        <end position="388"/>
    </location>
</feature>
<evidence type="ECO:0000313" key="3">
    <source>
        <dbReference type="EMBL" id="QCW99668.1"/>
    </source>
</evidence>
<sequence>MTTIIGRILPLKKVFRPSSIGTRSTIKYKCPSVGFSLYSPNPMKITRLKELLSRKSSQKFIPEIDALRFFAIIPVMFAHMSQAFLEYNVNFDRALIESESLLREICFRGNIGVELFFGISGFILTLPFINLKRSELKFKKYFLRRLIRIEPPYIIALILFFVVHIVMGSESIGFLWERFLSSFFYLHNLVHESYSYILPPAWSLELEIQFYLLMPLFLYLFKAFKFKYWRPIVYAILLVVALNLNVSPHLELSDYFKYFLAGIVAADVYKNIKLPKHIIWDVVFTAGLLLFFFYFEDWFLRTLTLFLILIASLHLVLLRQMVTNKWVTIIGGMCYSLYLLHFPFYHLVMKLFTNKLTIFSTYEMNFMFQALIFIPLSIVCITAFYLLVEKPFMVLSQRYGKSKVPKKVE</sequence>
<feature type="domain" description="Acyltransferase 3" evidence="2">
    <location>
        <begin position="62"/>
        <end position="385"/>
    </location>
</feature>
<keyword evidence="1" id="KW-0812">Transmembrane</keyword>
<accession>A0A5B7SQI6</accession>
<gene>
    <name evidence="3" type="ORF">FGM00_05980</name>
</gene>
<feature type="transmembrane region" description="Helical" evidence="1">
    <location>
        <begin position="111"/>
        <end position="131"/>
    </location>
</feature>
<dbReference type="OrthoDB" id="290051at2"/>